<dbReference type="EMBL" id="CABFNS010000856">
    <property type="protein sequence ID" value="VUC33092.1"/>
    <property type="molecule type" value="Genomic_DNA"/>
</dbReference>
<comment type="caution">
    <text evidence="1">The sequence shown here is derived from an EMBL/GenBank/DDBJ whole genome shotgun (WGS) entry which is preliminary data.</text>
</comment>
<keyword evidence="2" id="KW-1185">Reference proteome</keyword>
<organism evidence="1 2">
    <name type="scientific">Bionectria ochroleuca</name>
    <name type="common">Gliocladium roseum</name>
    <dbReference type="NCBI Taxonomy" id="29856"/>
    <lineage>
        <taxon>Eukaryota</taxon>
        <taxon>Fungi</taxon>
        <taxon>Dikarya</taxon>
        <taxon>Ascomycota</taxon>
        <taxon>Pezizomycotina</taxon>
        <taxon>Sordariomycetes</taxon>
        <taxon>Hypocreomycetidae</taxon>
        <taxon>Hypocreales</taxon>
        <taxon>Bionectriaceae</taxon>
        <taxon>Clonostachys</taxon>
    </lineage>
</organism>
<dbReference type="Proteomes" id="UP000766486">
    <property type="component" value="Unassembled WGS sequence"/>
</dbReference>
<proteinExistence type="predicted"/>
<protein>
    <submittedName>
        <fullName evidence="1">Uncharacterized protein</fullName>
    </submittedName>
</protein>
<evidence type="ECO:0000313" key="2">
    <source>
        <dbReference type="Proteomes" id="UP000766486"/>
    </source>
</evidence>
<sequence length="721" mass="81067">MNPSLVPLKYELFPLGTIKPNGWLKDQLRLSALGLGGNLFHFYRFVKESTWLGGTWEYTPLNEAAPYWYNYIVPLAYSLDQSRNPELFEEIKRQADYFLDYTLSHQAEDGWLGPETTPSTRGLWARCLLLQGLLNHAQADSSKCSVIMEAIYRFIRLAHSMLKDNYRGYLPREGDVFDLQLFGVARAHELALTLQSIYEGTSDENDRKVIWEVMDLMWEGSRIGKRDWTKFFGDDFPKTPAQKWGTKRDINFKHGVNVSQGKFYSSTKKGIGSVELDAVTKTFKYHGTPAGSLTSDEFIGGLSSQRASELCCSVELIFSLAYLYQLFGDGEFAERAESAAFNAVPAGISADWWSHQYVTQTNQPWACEFQVQEGEKVPYYDVCKYANVFGLEPEFVGSLSFLIISVLKLIRLTQPCCTVNHPTAMPKLLMNAFLSKNSDEAIPSIIHAYLVPATLKVDGITIECQSNYPFAPCALRYSIATEKAFELLVRVPSWAKSTSEVELRAASGESSSSCEKFAPNTKGQQGLELFHRVYIPKAGSYTIFVTVEAEVQVKKLRDNSIAVYYGPLLYAYEIPFKTQTRLPREYKDQVSDCREIASVADQDDQPWKVHTRDHDYIPSAEWNIGIDTSKPMTPVVERDPWQGDGDERTVTDLPDPLWESGAAPVSIEVTAVKVAWPVRSGTAADVADVDRTSPQGPPFKVRLVPYGTAKLHIAQFPVVEV</sequence>
<accession>A0ABY6UPF9</accession>
<gene>
    <name evidence="1" type="ORF">CLO192961_LOCUS339627</name>
</gene>
<evidence type="ECO:0000313" key="1">
    <source>
        <dbReference type="EMBL" id="VUC33092.1"/>
    </source>
</evidence>
<name>A0ABY6UPF9_BIOOC</name>
<reference evidence="1 2" key="1">
    <citation type="submission" date="2019-06" db="EMBL/GenBank/DDBJ databases">
        <authorList>
            <person name="Broberg M."/>
        </authorList>
    </citation>
    <scope>NUCLEOTIDE SEQUENCE [LARGE SCALE GENOMIC DNA]</scope>
</reference>